<evidence type="ECO:0000256" key="1">
    <source>
        <dbReference type="PROSITE-ProRule" id="PRU00285"/>
    </source>
</evidence>
<accession>A0A841HVP1</accession>
<evidence type="ECO:0000259" key="3">
    <source>
        <dbReference type="PROSITE" id="PS01031"/>
    </source>
</evidence>
<dbReference type="InterPro" id="IPR008978">
    <property type="entry name" value="HSP20-like_chaperone"/>
</dbReference>
<dbReference type="PANTHER" id="PTHR11527">
    <property type="entry name" value="HEAT-SHOCK PROTEIN 20 FAMILY MEMBER"/>
    <property type="match status" value="1"/>
</dbReference>
<sequence>MNELSLERLNTLMKLRQEVENLEVGGPWSPAADWLETDTHLILLMDLPGVDPESLEVEESEEGLTLAGAREQLDLEGEVLGRERPQGSFTRSLELPREIVPGSGEARLRNGVLVLRLEKRHKTINAG</sequence>
<gene>
    <name evidence="4" type="ORF">HNR42_000146</name>
</gene>
<organism evidence="4 5">
    <name type="scientific">Deinobacterium chartae</name>
    <dbReference type="NCBI Taxonomy" id="521158"/>
    <lineage>
        <taxon>Bacteria</taxon>
        <taxon>Thermotogati</taxon>
        <taxon>Deinococcota</taxon>
        <taxon>Deinococci</taxon>
        <taxon>Deinococcales</taxon>
        <taxon>Deinococcaceae</taxon>
        <taxon>Deinobacterium</taxon>
    </lineage>
</organism>
<protein>
    <submittedName>
        <fullName evidence="4">HSP20 family protein</fullName>
    </submittedName>
</protein>
<proteinExistence type="inferred from homology"/>
<dbReference type="PROSITE" id="PS01031">
    <property type="entry name" value="SHSP"/>
    <property type="match status" value="1"/>
</dbReference>
<evidence type="ECO:0000313" key="4">
    <source>
        <dbReference type="EMBL" id="MBB6096734.1"/>
    </source>
</evidence>
<dbReference type="SUPFAM" id="SSF49764">
    <property type="entry name" value="HSP20-like chaperones"/>
    <property type="match status" value="1"/>
</dbReference>
<dbReference type="Gene3D" id="2.60.40.790">
    <property type="match status" value="1"/>
</dbReference>
<dbReference type="CDD" id="cd06464">
    <property type="entry name" value="ACD_sHsps-like"/>
    <property type="match status" value="1"/>
</dbReference>
<comment type="similarity">
    <text evidence="1 2">Belongs to the small heat shock protein (HSP20) family.</text>
</comment>
<dbReference type="AlphaFoldDB" id="A0A841HVP1"/>
<feature type="domain" description="SHSP" evidence="3">
    <location>
        <begin position="23"/>
        <end position="127"/>
    </location>
</feature>
<dbReference type="RefSeq" id="WP_183983493.1">
    <property type="nucleotide sequence ID" value="NZ_JACHHG010000001.1"/>
</dbReference>
<dbReference type="InterPro" id="IPR002068">
    <property type="entry name" value="A-crystallin/Hsp20_dom"/>
</dbReference>
<dbReference type="Proteomes" id="UP000569951">
    <property type="component" value="Unassembled WGS sequence"/>
</dbReference>
<evidence type="ECO:0000256" key="2">
    <source>
        <dbReference type="RuleBase" id="RU003616"/>
    </source>
</evidence>
<comment type="caution">
    <text evidence="4">The sequence shown here is derived from an EMBL/GenBank/DDBJ whole genome shotgun (WGS) entry which is preliminary data.</text>
</comment>
<evidence type="ECO:0000313" key="5">
    <source>
        <dbReference type="Proteomes" id="UP000569951"/>
    </source>
</evidence>
<dbReference type="Pfam" id="PF00011">
    <property type="entry name" value="HSP20"/>
    <property type="match status" value="1"/>
</dbReference>
<dbReference type="EMBL" id="JACHHG010000001">
    <property type="protein sequence ID" value="MBB6096734.1"/>
    <property type="molecule type" value="Genomic_DNA"/>
</dbReference>
<name>A0A841HVP1_9DEIO</name>
<reference evidence="4 5" key="1">
    <citation type="submission" date="2020-08" db="EMBL/GenBank/DDBJ databases">
        <title>Genomic Encyclopedia of Type Strains, Phase IV (KMG-IV): sequencing the most valuable type-strain genomes for metagenomic binning, comparative biology and taxonomic classification.</title>
        <authorList>
            <person name="Goeker M."/>
        </authorList>
    </citation>
    <scope>NUCLEOTIDE SEQUENCE [LARGE SCALE GENOMIC DNA]</scope>
    <source>
        <strain evidence="4 5">DSM 21458</strain>
    </source>
</reference>
<dbReference type="InterPro" id="IPR031107">
    <property type="entry name" value="Small_HSP"/>
</dbReference>
<keyword evidence="5" id="KW-1185">Reference proteome</keyword>